<dbReference type="EMBL" id="VUJU01012090">
    <property type="protein sequence ID" value="KAF0708768.1"/>
    <property type="molecule type" value="Genomic_DNA"/>
</dbReference>
<sequence>MTDQWKTLSERRQGENEHIADYFYDKLRLYQALQLNYNETRDHVVMGIRSQELTQRLYELRRTQFQTTVEPRVVPIGKTAKYDQRNANNHRAADKMPSKSTTLSVGPTTTSVIPRASTVRCFNCNMNGDIGRDCPSPRKPCSICQSTALTRERCPEKPTEAMRIGTSPLVPRQNNFVKNVRLNEFLTTCLIDIEIIEANICASEKDSKGAFTATSCVVSCWSNRILIGLLTF</sequence>
<dbReference type="GO" id="GO:0008270">
    <property type="term" value="F:zinc ion binding"/>
    <property type="evidence" value="ECO:0007669"/>
    <property type="project" value="InterPro"/>
</dbReference>
<dbReference type="SUPFAM" id="SSF57756">
    <property type="entry name" value="Retrovirus zinc finger-like domains"/>
    <property type="match status" value="1"/>
</dbReference>
<dbReference type="OrthoDB" id="6503602at2759"/>
<comment type="caution">
    <text evidence="2">The sequence shown here is derived from an EMBL/GenBank/DDBJ whole genome shotgun (WGS) entry which is preliminary data.</text>
</comment>
<keyword evidence="3" id="KW-1185">Reference proteome</keyword>
<protein>
    <submittedName>
        <fullName evidence="2">CCHC-type domain-containing protein</fullName>
    </submittedName>
</protein>
<feature type="compositionally biased region" description="Polar residues" evidence="1">
    <location>
        <begin position="98"/>
        <end position="109"/>
    </location>
</feature>
<feature type="non-terminal residue" evidence="2">
    <location>
        <position position="232"/>
    </location>
</feature>
<evidence type="ECO:0000313" key="3">
    <source>
        <dbReference type="Proteomes" id="UP000478052"/>
    </source>
</evidence>
<dbReference type="Proteomes" id="UP000478052">
    <property type="component" value="Unassembled WGS sequence"/>
</dbReference>
<dbReference type="Gene3D" id="4.10.60.10">
    <property type="entry name" value="Zinc finger, CCHC-type"/>
    <property type="match status" value="1"/>
</dbReference>
<name>A0A6G0VU98_APHCR</name>
<dbReference type="AlphaFoldDB" id="A0A6G0VU98"/>
<evidence type="ECO:0000313" key="2">
    <source>
        <dbReference type="EMBL" id="KAF0708768.1"/>
    </source>
</evidence>
<reference evidence="2 3" key="1">
    <citation type="submission" date="2019-08" db="EMBL/GenBank/DDBJ databases">
        <title>Whole genome of Aphis craccivora.</title>
        <authorList>
            <person name="Voronova N.V."/>
            <person name="Shulinski R.S."/>
            <person name="Bandarenka Y.V."/>
            <person name="Zhorov D.G."/>
            <person name="Warner D."/>
        </authorList>
    </citation>
    <scope>NUCLEOTIDE SEQUENCE [LARGE SCALE GENOMIC DNA]</scope>
    <source>
        <strain evidence="2">180601</strain>
        <tissue evidence="2">Whole Body</tissue>
    </source>
</reference>
<dbReference type="InterPro" id="IPR036875">
    <property type="entry name" value="Znf_CCHC_sf"/>
</dbReference>
<accession>A0A6G0VU98</accession>
<organism evidence="2 3">
    <name type="scientific">Aphis craccivora</name>
    <name type="common">Cowpea aphid</name>
    <dbReference type="NCBI Taxonomy" id="307492"/>
    <lineage>
        <taxon>Eukaryota</taxon>
        <taxon>Metazoa</taxon>
        <taxon>Ecdysozoa</taxon>
        <taxon>Arthropoda</taxon>
        <taxon>Hexapoda</taxon>
        <taxon>Insecta</taxon>
        <taxon>Pterygota</taxon>
        <taxon>Neoptera</taxon>
        <taxon>Paraneoptera</taxon>
        <taxon>Hemiptera</taxon>
        <taxon>Sternorrhyncha</taxon>
        <taxon>Aphidomorpha</taxon>
        <taxon>Aphidoidea</taxon>
        <taxon>Aphididae</taxon>
        <taxon>Aphidini</taxon>
        <taxon>Aphis</taxon>
        <taxon>Aphis</taxon>
    </lineage>
</organism>
<gene>
    <name evidence="2" type="ORF">FWK35_00031927</name>
</gene>
<feature type="region of interest" description="Disordered" evidence="1">
    <location>
        <begin position="90"/>
        <end position="109"/>
    </location>
</feature>
<evidence type="ECO:0000256" key="1">
    <source>
        <dbReference type="SAM" id="MobiDB-lite"/>
    </source>
</evidence>
<proteinExistence type="predicted"/>
<dbReference type="GO" id="GO:0003676">
    <property type="term" value="F:nucleic acid binding"/>
    <property type="evidence" value="ECO:0007669"/>
    <property type="project" value="InterPro"/>
</dbReference>